<dbReference type="Proteomes" id="UP001280581">
    <property type="component" value="Unassembled WGS sequence"/>
</dbReference>
<dbReference type="InterPro" id="IPR036047">
    <property type="entry name" value="F-box-like_dom_sf"/>
</dbReference>
<dbReference type="Gene3D" id="3.80.10.10">
    <property type="entry name" value="Ribonuclease Inhibitor"/>
    <property type="match status" value="1"/>
</dbReference>
<dbReference type="InterPro" id="IPR032675">
    <property type="entry name" value="LRR_dom_sf"/>
</dbReference>
<dbReference type="SUPFAM" id="SSF52047">
    <property type="entry name" value="RNI-like"/>
    <property type="match status" value="1"/>
</dbReference>
<evidence type="ECO:0000313" key="2">
    <source>
        <dbReference type="EMBL" id="KAK3217069.1"/>
    </source>
</evidence>
<name>A0AAN6M6F1_9PLEO</name>
<organism evidence="2 3">
    <name type="scientific">Pseudopithomyces chartarum</name>
    <dbReference type="NCBI Taxonomy" id="1892770"/>
    <lineage>
        <taxon>Eukaryota</taxon>
        <taxon>Fungi</taxon>
        <taxon>Dikarya</taxon>
        <taxon>Ascomycota</taxon>
        <taxon>Pezizomycotina</taxon>
        <taxon>Dothideomycetes</taxon>
        <taxon>Pleosporomycetidae</taxon>
        <taxon>Pleosporales</taxon>
        <taxon>Massarineae</taxon>
        <taxon>Didymosphaeriaceae</taxon>
        <taxon>Pseudopithomyces</taxon>
    </lineage>
</organism>
<dbReference type="EMBL" id="WVTA01000001">
    <property type="protein sequence ID" value="KAK3217069.1"/>
    <property type="molecule type" value="Genomic_DNA"/>
</dbReference>
<proteinExistence type="predicted"/>
<gene>
    <name evidence="2" type="ORF">GRF29_1g1864212</name>
</gene>
<evidence type="ECO:0000259" key="1">
    <source>
        <dbReference type="Pfam" id="PF12937"/>
    </source>
</evidence>
<dbReference type="CDD" id="cd09917">
    <property type="entry name" value="F-box_SF"/>
    <property type="match status" value="1"/>
</dbReference>
<feature type="domain" description="F-box" evidence="1">
    <location>
        <begin position="19"/>
        <end position="66"/>
    </location>
</feature>
<reference evidence="2 3" key="1">
    <citation type="submission" date="2021-02" db="EMBL/GenBank/DDBJ databases">
        <title>Genome assembly of Pseudopithomyces chartarum.</title>
        <authorList>
            <person name="Jauregui R."/>
            <person name="Singh J."/>
            <person name="Voisey C."/>
        </authorList>
    </citation>
    <scope>NUCLEOTIDE SEQUENCE [LARGE SCALE GENOMIC DNA]</scope>
    <source>
        <strain evidence="2 3">AGR01</strain>
    </source>
</reference>
<dbReference type="InterPro" id="IPR001810">
    <property type="entry name" value="F-box_dom"/>
</dbReference>
<protein>
    <recommendedName>
        <fullName evidence="1">F-box domain-containing protein</fullName>
    </recommendedName>
</protein>
<dbReference type="SUPFAM" id="SSF81383">
    <property type="entry name" value="F-box domain"/>
    <property type="match status" value="1"/>
</dbReference>
<dbReference type="Pfam" id="PF12937">
    <property type="entry name" value="F-box-like"/>
    <property type="match status" value="1"/>
</dbReference>
<accession>A0AAN6M6F1</accession>
<dbReference type="AlphaFoldDB" id="A0AAN6M6F1"/>
<keyword evidence="3" id="KW-1185">Reference proteome</keyword>
<comment type="caution">
    <text evidence="2">The sequence shown here is derived from an EMBL/GenBank/DDBJ whole genome shotgun (WGS) entry which is preliminary data.</text>
</comment>
<evidence type="ECO:0000313" key="3">
    <source>
        <dbReference type="Proteomes" id="UP001280581"/>
    </source>
</evidence>
<sequence length="429" mass="49481">MDTDLDMDVEGRETQFANYLPDELLLQVLDWLPMSEENQKVLANFVLVSRQWYSVGIGRLYAHPFLVGRRYTDFVRTICPSVIPRIKRSELAGLVKSLDLSRIVHQGAKSTTARLLGRTKNGLELFVAPQASFAINCWAALSKCSQLRVLDLGLVSEAISYQSLNQTLRQLTHLEQLYMPRCSTEFGLGPEALTMRLHWPPHLQHLTMSGSVNGKFLWQMLRQPETFPSTLCSVSLLHCPGLDQNGIRPLLQNLADRLTTVELRDLPAVKHGKFNNVLAWLPALRQLTIAVDYIDEAFGRRPKEFTADSHWQFAQPLQELRLVTSGQQEMDPRNAFTLVDMWDLIDTRYLGRLRRLYVAASTGWERVDDGDLWETVRIHLFALDQENWEKRRWHYENLRGVPEGMAYNTWLDTSEGWRNRPRAQLLRNI</sequence>